<comment type="caution">
    <text evidence="16">The sequence shown here is derived from an EMBL/GenBank/DDBJ whole genome shotgun (WGS) entry which is preliminary data.</text>
</comment>
<dbReference type="EMBL" id="BSFE01000009">
    <property type="protein sequence ID" value="GLK53298.1"/>
    <property type="molecule type" value="Genomic_DNA"/>
</dbReference>
<name>A0A9W6IMZ4_9PROT</name>
<dbReference type="Proteomes" id="UP001143486">
    <property type="component" value="Unassembled WGS sequence"/>
</dbReference>
<feature type="signal peptide" evidence="13">
    <location>
        <begin position="1"/>
        <end position="32"/>
    </location>
</feature>
<evidence type="ECO:0000259" key="15">
    <source>
        <dbReference type="Pfam" id="PF07715"/>
    </source>
</evidence>
<reference evidence="16" key="1">
    <citation type="journal article" date="2014" name="Int. J. Syst. Evol. Microbiol.">
        <title>Complete genome sequence of Corynebacterium casei LMG S-19264T (=DSM 44701T), isolated from a smear-ripened cheese.</title>
        <authorList>
            <consortium name="US DOE Joint Genome Institute (JGI-PGF)"/>
            <person name="Walter F."/>
            <person name="Albersmeier A."/>
            <person name="Kalinowski J."/>
            <person name="Ruckert C."/>
        </authorList>
    </citation>
    <scope>NUCLEOTIDE SEQUENCE</scope>
    <source>
        <strain evidence="16">VKM B-1513</strain>
    </source>
</reference>
<evidence type="ECO:0000313" key="16">
    <source>
        <dbReference type="EMBL" id="GLK53298.1"/>
    </source>
</evidence>
<evidence type="ECO:0000313" key="17">
    <source>
        <dbReference type="Proteomes" id="UP001143486"/>
    </source>
</evidence>
<evidence type="ECO:0000256" key="2">
    <source>
        <dbReference type="ARBA" id="ARBA00022448"/>
    </source>
</evidence>
<keyword evidence="10 11" id="KW-0998">Cell outer membrane</keyword>
<organism evidence="16 17">
    <name type="scientific">Maricaulis virginensis</name>
    <dbReference type="NCBI Taxonomy" id="144022"/>
    <lineage>
        <taxon>Bacteria</taxon>
        <taxon>Pseudomonadati</taxon>
        <taxon>Pseudomonadota</taxon>
        <taxon>Alphaproteobacteria</taxon>
        <taxon>Maricaulales</taxon>
        <taxon>Maricaulaceae</taxon>
        <taxon>Maricaulis</taxon>
    </lineage>
</organism>
<feature type="domain" description="TonB-dependent receptor plug" evidence="15">
    <location>
        <begin position="55"/>
        <end position="162"/>
    </location>
</feature>
<proteinExistence type="inferred from homology"/>
<keyword evidence="17" id="KW-1185">Reference proteome</keyword>
<keyword evidence="8 12" id="KW-0798">TonB box</keyword>
<evidence type="ECO:0000256" key="9">
    <source>
        <dbReference type="ARBA" id="ARBA00023136"/>
    </source>
</evidence>
<evidence type="ECO:0000256" key="1">
    <source>
        <dbReference type="ARBA" id="ARBA00004571"/>
    </source>
</evidence>
<keyword evidence="13" id="KW-0732">Signal</keyword>
<keyword evidence="6" id="KW-0408">Iron</keyword>
<gene>
    <name evidence="16" type="primary">fyuA_2</name>
    <name evidence="16" type="ORF">GCM10017621_28060</name>
</gene>
<keyword evidence="7" id="KW-0406">Ion transport</keyword>
<comment type="subcellular location">
    <subcellularLocation>
        <location evidence="1 11">Cell outer membrane</location>
        <topology evidence="1 11">Multi-pass membrane protein</topology>
    </subcellularLocation>
</comment>
<keyword evidence="9 11" id="KW-0472">Membrane</keyword>
<evidence type="ECO:0000256" key="6">
    <source>
        <dbReference type="ARBA" id="ARBA00023004"/>
    </source>
</evidence>
<evidence type="ECO:0000256" key="4">
    <source>
        <dbReference type="ARBA" id="ARBA00022496"/>
    </source>
</evidence>
<dbReference type="InterPro" id="IPR012910">
    <property type="entry name" value="Plug_dom"/>
</dbReference>
<dbReference type="Pfam" id="PF00593">
    <property type="entry name" value="TonB_dep_Rec_b-barrel"/>
    <property type="match status" value="1"/>
</dbReference>
<dbReference type="GO" id="GO:0006826">
    <property type="term" value="P:iron ion transport"/>
    <property type="evidence" value="ECO:0007669"/>
    <property type="project" value="UniProtKB-KW"/>
</dbReference>
<keyword evidence="4" id="KW-0410">Iron transport</keyword>
<dbReference type="PROSITE" id="PS52016">
    <property type="entry name" value="TONB_DEPENDENT_REC_3"/>
    <property type="match status" value="1"/>
</dbReference>
<evidence type="ECO:0000259" key="14">
    <source>
        <dbReference type="Pfam" id="PF00593"/>
    </source>
</evidence>
<evidence type="ECO:0000256" key="10">
    <source>
        <dbReference type="ARBA" id="ARBA00023237"/>
    </source>
</evidence>
<keyword evidence="16" id="KW-0675">Receptor</keyword>
<evidence type="ECO:0000256" key="12">
    <source>
        <dbReference type="RuleBase" id="RU003357"/>
    </source>
</evidence>
<sequence length="727" mass="78259">MTMSRTTWKQELISTAASAVLAAGLATVAAQAQNDETASADVIVVTAQRREQSILDVSASVSALGAAELEERGVERLDDIASVFPNVYINTGNGLRSTIITVRGISSNPNNPGVEQSVGVFVDGVYQARPTTINTNLYDLERVEVIRGPQGALYGKNTIAGALNMITEGPGEEPGFEAVVSAGNYSALSLYAAGDVIFTPDARARVSVSSQTRSGYTDNIFTGDELDDQDELGARLTFVANPSDTLQLTFRADMATNDTNGGSSEILANGALAGTPLADADPEDRQVAQDFGTEQTRDVWGVSLQADWDFDSGVLTSLTAFRTFEWYNSNDNDFSILNQLRSGISEDHEQFSQEIRFTSDTGGVFDYIVGGFFSHETFDTISNAVIGPDLGIYPTEVSADIFGDLETTSYAVFGQGTYHFSDAVSVTGALRYSEDEKEVTHSQIGDPYQLLAPTQPERSFSRSDAEVTPSITLNWEPNATWLVYASYSRGYKSGGYNVFSIMPNDNAEYDPEFVNSYEAGVKTTLAGGAVYLAGSVFWLDYSDLQVNQLINVGGVPTFTTSNAATAEASGIELEGLWQVTGALSFSGSYSFLDASFEDFTNATSAGADYSGNDLPQAPDHTLSLAADFTTPVAEGMEFVAHADLSYRSSLFFGPENNPDYSQDDVTLVNARAGFTFQDNRWSVMLWGRNIGDEIYAVRRSAGVIIPGQQIQALGAPQTWGVELRGRF</sequence>
<dbReference type="GO" id="GO:0009279">
    <property type="term" value="C:cell outer membrane"/>
    <property type="evidence" value="ECO:0007669"/>
    <property type="project" value="UniProtKB-SubCell"/>
</dbReference>
<comment type="similarity">
    <text evidence="11 12">Belongs to the TonB-dependent receptor family.</text>
</comment>
<evidence type="ECO:0000256" key="13">
    <source>
        <dbReference type="SAM" id="SignalP"/>
    </source>
</evidence>
<dbReference type="CDD" id="cd01347">
    <property type="entry name" value="ligand_gated_channel"/>
    <property type="match status" value="1"/>
</dbReference>
<feature type="domain" description="TonB-dependent receptor-like beta-barrel" evidence="14">
    <location>
        <begin position="255"/>
        <end position="690"/>
    </location>
</feature>
<keyword evidence="5 11" id="KW-0812">Transmembrane</keyword>
<evidence type="ECO:0000256" key="7">
    <source>
        <dbReference type="ARBA" id="ARBA00023065"/>
    </source>
</evidence>
<dbReference type="Pfam" id="PF07715">
    <property type="entry name" value="Plug"/>
    <property type="match status" value="1"/>
</dbReference>
<dbReference type="PANTHER" id="PTHR32552:SF81">
    <property type="entry name" value="TONB-DEPENDENT OUTER MEMBRANE RECEPTOR"/>
    <property type="match status" value="1"/>
</dbReference>
<evidence type="ECO:0000256" key="3">
    <source>
        <dbReference type="ARBA" id="ARBA00022452"/>
    </source>
</evidence>
<accession>A0A9W6IMZ4</accession>
<dbReference type="PANTHER" id="PTHR32552">
    <property type="entry name" value="FERRICHROME IRON RECEPTOR-RELATED"/>
    <property type="match status" value="1"/>
</dbReference>
<evidence type="ECO:0000256" key="5">
    <source>
        <dbReference type="ARBA" id="ARBA00022692"/>
    </source>
</evidence>
<dbReference type="Gene3D" id="2.40.170.20">
    <property type="entry name" value="TonB-dependent receptor, beta-barrel domain"/>
    <property type="match status" value="1"/>
</dbReference>
<keyword evidence="3 11" id="KW-1134">Transmembrane beta strand</keyword>
<dbReference type="InterPro" id="IPR036942">
    <property type="entry name" value="Beta-barrel_TonB_sf"/>
</dbReference>
<protein>
    <submittedName>
        <fullName evidence="16">TonB-dependent receptor</fullName>
    </submittedName>
</protein>
<evidence type="ECO:0000256" key="11">
    <source>
        <dbReference type="PROSITE-ProRule" id="PRU01360"/>
    </source>
</evidence>
<keyword evidence="2 11" id="KW-0813">Transport</keyword>
<feature type="chain" id="PRO_5040810833" evidence="13">
    <location>
        <begin position="33"/>
        <end position="727"/>
    </location>
</feature>
<reference evidence="16" key="2">
    <citation type="submission" date="2023-01" db="EMBL/GenBank/DDBJ databases">
        <authorList>
            <person name="Sun Q."/>
            <person name="Evtushenko L."/>
        </authorList>
    </citation>
    <scope>NUCLEOTIDE SEQUENCE</scope>
    <source>
        <strain evidence="16">VKM B-1513</strain>
    </source>
</reference>
<evidence type="ECO:0000256" key="8">
    <source>
        <dbReference type="ARBA" id="ARBA00023077"/>
    </source>
</evidence>
<dbReference type="SUPFAM" id="SSF56935">
    <property type="entry name" value="Porins"/>
    <property type="match status" value="1"/>
</dbReference>
<dbReference type="InterPro" id="IPR039426">
    <property type="entry name" value="TonB-dep_rcpt-like"/>
</dbReference>
<dbReference type="InterPro" id="IPR000531">
    <property type="entry name" value="Beta-barrel_TonB"/>
</dbReference>
<dbReference type="AlphaFoldDB" id="A0A9W6IMZ4"/>